<dbReference type="EMBL" id="CP097332">
    <property type="protein sequence ID" value="UQX89842.1"/>
    <property type="molecule type" value="Genomic_DNA"/>
</dbReference>
<feature type="transmembrane region" description="Helical" evidence="1">
    <location>
        <begin position="33"/>
        <end position="56"/>
    </location>
</feature>
<keyword evidence="1" id="KW-0812">Transmembrane</keyword>
<reference evidence="3" key="1">
    <citation type="journal article" date="2018" name="Int. J. Syst. Evol. Microbiol.">
        <title>Jatrophihabitans telluris sp. nov., isolated from sediment soil of lava forest wetlands and the emended description of the genus Jatrophihabitans.</title>
        <authorList>
            <person name="Lee K.C."/>
            <person name="Suh M.K."/>
            <person name="Eom M.K."/>
            <person name="Kim K.K."/>
            <person name="Kim J.S."/>
            <person name="Kim D.S."/>
            <person name="Ko S.H."/>
            <person name="Shin Y.K."/>
            <person name="Lee J.S."/>
        </authorList>
    </citation>
    <scope>NUCLEOTIDE SEQUENCE</scope>
    <source>
        <strain evidence="3">N237</strain>
    </source>
</reference>
<feature type="transmembrane region" description="Helical" evidence="1">
    <location>
        <begin position="223"/>
        <end position="248"/>
    </location>
</feature>
<feature type="transmembrane region" description="Helical" evidence="1">
    <location>
        <begin position="295"/>
        <end position="316"/>
    </location>
</feature>
<dbReference type="InterPro" id="IPR050879">
    <property type="entry name" value="Acyltransferase_3"/>
</dbReference>
<organism evidence="3 4">
    <name type="scientific">Jatrophihabitans telluris</name>
    <dbReference type="NCBI Taxonomy" id="2038343"/>
    <lineage>
        <taxon>Bacteria</taxon>
        <taxon>Bacillati</taxon>
        <taxon>Actinomycetota</taxon>
        <taxon>Actinomycetes</taxon>
        <taxon>Jatrophihabitantales</taxon>
        <taxon>Jatrophihabitantaceae</taxon>
        <taxon>Jatrophihabitans</taxon>
    </lineage>
</organism>
<dbReference type="PANTHER" id="PTHR23028">
    <property type="entry name" value="ACETYLTRANSFERASE"/>
    <property type="match status" value="1"/>
</dbReference>
<dbReference type="GO" id="GO:0016746">
    <property type="term" value="F:acyltransferase activity"/>
    <property type="evidence" value="ECO:0007669"/>
    <property type="project" value="UniProtKB-KW"/>
</dbReference>
<reference evidence="3" key="2">
    <citation type="submission" date="2022-05" db="EMBL/GenBank/DDBJ databases">
        <authorList>
            <person name="Kim J.-S."/>
            <person name="Lee K."/>
            <person name="Suh M."/>
            <person name="Eom M."/>
            <person name="Kim J.-S."/>
            <person name="Kim D.-S."/>
            <person name="Ko S.-H."/>
            <person name="Shin Y."/>
            <person name="Lee J.-S."/>
        </authorList>
    </citation>
    <scope>NUCLEOTIDE SEQUENCE</scope>
    <source>
        <strain evidence="3">N237</strain>
    </source>
</reference>
<sequence length="350" mass="38043">MSRRNSLNLIRLVLAATVIVGHTWPIGGYKGSVSLSGANVGAWAVAGFFGISGYLITISRRHHRLDRYLLRRAARILPGFWVNLAVTGLVFAPVVVHYGHGSTSLNAAGNYLEHNATLRMHTNHIGHTLSDVPFPRVWNGSLWTLYYEFACYLIIGLALIGAVSALRMRLTASVFLLLSIVGVELTSGDGLAANLVRLACPFAAGALIAAVRPRLDWRFALPAAVVALVAAKLGQFYPIAAPLLAYVLLYLGDALPQWCQRVGADNDISYGVYIYGFPVQQTLATWGLHRHVGPLLFALISLAGVLPWAAASWFLVEKPSLRLARLYDRVIEPGTRRLATATARLTPGRD</sequence>
<dbReference type="RefSeq" id="WP_249773737.1">
    <property type="nucleotide sequence ID" value="NZ_CP097332.1"/>
</dbReference>
<keyword evidence="4" id="KW-1185">Reference proteome</keyword>
<dbReference type="Proteomes" id="UP001056336">
    <property type="component" value="Chromosome"/>
</dbReference>
<keyword evidence="1" id="KW-0472">Membrane</keyword>
<dbReference type="InterPro" id="IPR002656">
    <property type="entry name" value="Acyl_transf_3_dom"/>
</dbReference>
<evidence type="ECO:0000259" key="2">
    <source>
        <dbReference type="Pfam" id="PF01757"/>
    </source>
</evidence>
<feature type="transmembrane region" description="Helical" evidence="1">
    <location>
        <begin position="145"/>
        <end position="163"/>
    </location>
</feature>
<protein>
    <submittedName>
        <fullName evidence="3">Acyltransferase</fullName>
    </submittedName>
</protein>
<feature type="transmembrane region" description="Helical" evidence="1">
    <location>
        <begin position="9"/>
        <end position="27"/>
    </location>
</feature>
<proteinExistence type="predicted"/>
<dbReference type="Pfam" id="PF01757">
    <property type="entry name" value="Acyl_transf_3"/>
    <property type="match status" value="1"/>
</dbReference>
<keyword evidence="1" id="KW-1133">Transmembrane helix</keyword>
<keyword evidence="3" id="KW-0012">Acyltransferase</keyword>
<accession>A0ABY4R2Y6</accession>
<gene>
    <name evidence="3" type="ORF">M6D93_07510</name>
</gene>
<keyword evidence="3" id="KW-0808">Transferase</keyword>
<evidence type="ECO:0000313" key="4">
    <source>
        <dbReference type="Proteomes" id="UP001056336"/>
    </source>
</evidence>
<evidence type="ECO:0000256" key="1">
    <source>
        <dbReference type="SAM" id="Phobius"/>
    </source>
</evidence>
<evidence type="ECO:0000313" key="3">
    <source>
        <dbReference type="EMBL" id="UQX89842.1"/>
    </source>
</evidence>
<name>A0ABY4R2Y6_9ACTN</name>
<feature type="domain" description="Acyltransferase 3" evidence="2">
    <location>
        <begin position="5"/>
        <end position="311"/>
    </location>
</feature>
<feature type="transmembrane region" description="Helical" evidence="1">
    <location>
        <begin position="76"/>
        <end position="96"/>
    </location>
</feature>